<protein>
    <recommendedName>
        <fullName evidence="6">TVP38/TMEM64 family membrane protein</fullName>
    </recommendedName>
</protein>
<feature type="region of interest" description="Disordered" evidence="7">
    <location>
        <begin position="1"/>
        <end position="21"/>
    </location>
</feature>
<dbReference type="PANTHER" id="PTHR12677">
    <property type="entry name" value="GOLGI APPARATUS MEMBRANE PROTEIN TVP38-RELATED"/>
    <property type="match status" value="1"/>
</dbReference>
<gene>
    <name evidence="9" type="ORF">EVC62_17825</name>
</gene>
<keyword evidence="5 6" id="KW-0472">Membrane</keyword>
<dbReference type="EMBL" id="CP035631">
    <property type="protein sequence ID" value="WFF43198.1"/>
    <property type="molecule type" value="Genomic_DNA"/>
</dbReference>
<sequence length="246" mass="26581">MTHADSALPDDPRSAVAAARQRSLPRRQRAMKLAWRWWRVALAAGLGVALCVLFAAYGGVPHGWLEELQLLPFTLAMIVLPALGVPMTPFFIVAGLRFGVAGGLAVAALATLCNLLLCYAIAHSRLRPRLRQLLQRRFPALAELDVDRRSAWRVTFLIKLVPGVPMFIKHYALGVAGVPRSIYLTVALLTTGPYGVAFVVLGESALSGDLGQALGALAALALIAVSLLAWRQAHRRRLARRAAQGE</sequence>
<organism evidence="9 10">
    <name type="scientific">Salinicola endophyticus</name>
    <dbReference type="NCBI Taxonomy" id="1949083"/>
    <lineage>
        <taxon>Bacteria</taxon>
        <taxon>Pseudomonadati</taxon>
        <taxon>Pseudomonadota</taxon>
        <taxon>Gammaproteobacteria</taxon>
        <taxon>Oceanospirillales</taxon>
        <taxon>Halomonadaceae</taxon>
        <taxon>Salinicola</taxon>
    </lineage>
</organism>
<feature type="transmembrane region" description="Helical" evidence="6">
    <location>
        <begin position="70"/>
        <end position="92"/>
    </location>
</feature>
<proteinExistence type="inferred from homology"/>
<accession>A0ABY8FK75</accession>
<dbReference type="Proteomes" id="UP001321526">
    <property type="component" value="Chromosome"/>
</dbReference>
<feature type="transmembrane region" description="Helical" evidence="6">
    <location>
        <begin position="213"/>
        <end position="230"/>
    </location>
</feature>
<feature type="transmembrane region" description="Helical" evidence="6">
    <location>
        <begin position="37"/>
        <end position="58"/>
    </location>
</feature>
<feature type="transmembrane region" description="Helical" evidence="6">
    <location>
        <begin position="98"/>
        <end position="122"/>
    </location>
</feature>
<name>A0ABY8FK75_9GAMM</name>
<evidence type="ECO:0000259" key="8">
    <source>
        <dbReference type="Pfam" id="PF09335"/>
    </source>
</evidence>
<evidence type="ECO:0000256" key="5">
    <source>
        <dbReference type="ARBA" id="ARBA00023136"/>
    </source>
</evidence>
<evidence type="ECO:0000256" key="2">
    <source>
        <dbReference type="ARBA" id="ARBA00022475"/>
    </source>
</evidence>
<evidence type="ECO:0000313" key="9">
    <source>
        <dbReference type="EMBL" id="WFF43198.1"/>
    </source>
</evidence>
<feature type="transmembrane region" description="Helical" evidence="6">
    <location>
        <begin position="182"/>
        <end position="201"/>
    </location>
</feature>
<evidence type="ECO:0000256" key="3">
    <source>
        <dbReference type="ARBA" id="ARBA00022692"/>
    </source>
</evidence>
<keyword evidence="2 6" id="KW-1003">Cell membrane</keyword>
<dbReference type="InterPro" id="IPR015414">
    <property type="entry name" value="TMEM64"/>
</dbReference>
<evidence type="ECO:0000256" key="1">
    <source>
        <dbReference type="ARBA" id="ARBA00004651"/>
    </source>
</evidence>
<evidence type="ECO:0000256" key="7">
    <source>
        <dbReference type="SAM" id="MobiDB-lite"/>
    </source>
</evidence>
<evidence type="ECO:0000256" key="6">
    <source>
        <dbReference type="RuleBase" id="RU366058"/>
    </source>
</evidence>
<comment type="similarity">
    <text evidence="6">Belongs to the TVP38/TMEM64 family.</text>
</comment>
<keyword evidence="3 6" id="KW-0812">Transmembrane</keyword>
<evidence type="ECO:0000313" key="10">
    <source>
        <dbReference type="Proteomes" id="UP001321526"/>
    </source>
</evidence>
<dbReference type="InterPro" id="IPR032816">
    <property type="entry name" value="VTT_dom"/>
</dbReference>
<comment type="subcellular location">
    <subcellularLocation>
        <location evidence="1 6">Cell membrane</location>
        <topology evidence="1 6">Multi-pass membrane protein</topology>
    </subcellularLocation>
</comment>
<evidence type="ECO:0000256" key="4">
    <source>
        <dbReference type="ARBA" id="ARBA00022989"/>
    </source>
</evidence>
<reference evidence="9 10" key="1">
    <citation type="submission" date="2019-01" db="EMBL/GenBank/DDBJ databases">
        <title>Genome sequence of Salinicola endophyticus REST5.</title>
        <authorList>
            <person name="Nascimento F.X."/>
        </authorList>
    </citation>
    <scope>NUCLEOTIDE SEQUENCE [LARGE SCALE GENOMIC DNA]</scope>
    <source>
        <strain evidence="9 10">REST5</strain>
    </source>
</reference>
<keyword evidence="4 6" id="KW-1133">Transmembrane helix</keyword>
<dbReference type="PANTHER" id="PTHR12677:SF59">
    <property type="entry name" value="GOLGI APPARATUS MEMBRANE PROTEIN TVP38-RELATED"/>
    <property type="match status" value="1"/>
</dbReference>
<dbReference type="Pfam" id="PF09335">
    <property type="entry name" value="VTT_dom"/>
    <property type="match status" value="1"/>
</dbReference>
<feature type="domain" description="VTT" evidence="8">
    <location>
        <begin position="85"/>
        <end position="203"/>
    </location>
</feature>
<keyword evidence="10" id="KW-1185">Reference proteome</keyword>